<sequence>MYGAKLDSVHNVLHFEQKAWMEQYIEFNIEKCVQAANEFEKYFLIYGKSLQDVHQKRDIRVVFRYDTIYMAAELIGHPTFQERQIIDENLFLIEISEFCYYMCTILPPPALYLLYCDSDSLTYSVACGNVFKVITPDLKAWFDTYNYVLDNPREQRPYRSYERCAGRIVTHFMGLHPKLYAYTVANEQCINKAKGVKSNILQKIRYKDYRDCLKNYTRVLGNQYNFHSRGHKVYAECVTKVVFLGLDNKRYIQADGVSTLSWELYKIPKNEGVVKSPSTQLKLEHIGDTATHLLLDRPSRRSRLRAHFCLPSPSGHGQPCDLAAGDRVTAAVAQKLRWPQPWRFSQHGALSLCNPTWSSAAGANRRKRRVWVEPLNIKVLRADEGEVRRVWNSTGMKGREKLEIPEKARISRHDSHTCGYPEDVGTAASSRSAGQDETLSIPRHQHYNYTPTYTINFLLIHVGRTTFCMLYKTQHRSTVGQLAWKYWLINAVHDKAGFEPRYRHLELFKCFVVLADLRTAKGNGKPLVMHPVWLPWEQRRSRHRNVAGWGFAQLQSCIAHDVTPGTGTHKYVLQANSDTTSVGHVAIWTEEATGKLALFGTSEHWPLLGPGWVLAPPRLESVIPEIMCNCLGGGRCLQEVAIRGVADVKILMCLNMTKLLYIKGATPCLQSGEGPASRDKIRRVSVAKVAKSPSDKLFVSKFVWVRVPGLKTIMQQQSKSVQQGLTTLTAGLQALASQMWTIYELEGVSTFQPDSHVVTIYCTVYVKGSLVTRPFIVLHKTSLNTLQTVVVEHRADDWNKEACFQICLIRSSDVDGLPLLVPLQAHPVSSDFLTQSKMDCLPSRTLLRNDLHRRVLEVRSRKEYDGRKREHSEKPLRAEAAPVTFTRARICG</sequence>
<keyword evidence="2" id="KW-1185">Reference proteome</keyword>
<proteinExistence type="predicted"/>
<dbReference type="SUPFAM" id="SSF56672">
    <property type="entry name" value="DNA/RNA polymerases"/>
    <property type="match status" value="1"/>
</dbReference>
<dbReference type="Proteomes" id="UP001159363">
    <property type="component" value="Chromosome 2"/>
</dbReference>
<evidence type="ECO:0000313" key="2">
    <source>
        <dbReference type="Proteomes" id="UP001159363"/>
    </source>
</evidence>
<name>A0ABQ9I6R9_9NEOP</name>
<evidence type="ECO:0000313" key="1">
    <source>
        <dbReference type="EMBL" id="KAJ8892336.1"/>
    </source>
</evidence>
<dbReference type="InterPro" id="IPR043502">
    <property type="entry name" value="DNA/RNA_pol_sf"/>
</dbReference>
<accession>A0ABQ9I6R9</accession>
<reference evidence="1 2" key="1">
    <citation type="submission" date="2023-02" db="EMBL/GenBank/DDBJ databases">
        <title>LHISI_Scaffold_Assembly.</title>
        <authorList>
            <person name="Stuart O.P."/>
            <person name="Cleave R."/>
            <person name="Magrath M.J.L."/>
            <person name="Mikheyev A.S."/>
        </authorList>
    </citation>
    <scope>NUCLEOTIDE SEQUENCE [LARGE SCALE GENOMIC DNA]</scope>
    <source>
        <strain evidence="1">Daus_M_001</strain>
        <tissue evidence="1">Leg muscle</tissue>
    </source>
</reference>
<protein>
    <submittedName>
        <fullName evidence="1">Uncharacterized protein</fullName>
    </submittedName>
</protein>
<dbReference type="EMBL" id="JARBHB010000002">
    <property type="protein sequence ID" value="KAJ8892336.1"/>
    <property type="molecule type" value="Genomic_DNA"/>
</dbReference>
<organism evidence="1 2">
    <name type="scientific">Dryococelus australis</name>
    <dbReference type="NCBI Taxonomy" id="614101"/>
    <lineage>
        <taxon>Eukaryota</taxon>
        <taxon>Metazoa</taxon>
        <taxon>Ecdysozoa</taxon>
        <taxon>Arthropoda</taxon>
        <taxon>Hexapoda</taxon>
        <taxon>Insecta</taxon>
        <taxon>Pterygota</taxon>
        <taxon>Neoptera</taxon>
        <taxon>Polyneoptera</taxon>
        <taxon>Phasmatodea</taxon>
        <taxon>Verophasmatodea</taxon>
        <taxon>Anareolatae</taxon>
        <taxon>Phasmatidae</taxon>
        <taxon>Eurycanthinae</taxon>
        <taxon>Dryococelus</taxon>
    </lineage>
</organism>
<comment type="caution">
    <text evidence="1">The sequence shown here is derived from an EMBL/GenBank/DDBJ whole genome shotgun (WGS) entry which is preliminary data.</text>
</comment>
<gene>
    <name evidence="1" type="ORF">PR048_004916</name>
</gene>